<dbReference type="AlphaFoldDB" id="A0A0A0K3Q8"/>
<accession>A0A0A0K3Q8</accession>
<dbReference type="Proteomes" id="UP000029981">
    <property type="component" value="Chromosome 7"/>
</dbReference>
<sequence length="235" mass="27301">MKITIRNQINERHNGLDLRLSLRPPSGHLSSQPSAAPIGHARPNAVTNMRVTRSLGTRRSSHQRCNSRSPRTTETIEPPYPWSTNRRAMVRTLNDLKSNQILQITGDVQCRQCQVEYTIEYDMDSKFEEIASFVEENKNSFRDRAPQSWMNPNYPTCRFCGHENGARPVIPKQWRKINWLFLLLGEMLGVLNLNHLKYFCSNTYNHRTGAKNRLLYLTYITLCHQVDPSGRFNRV</sequence>
<name>A0A0A0K3Q8_CUCSA</name>
<gene>
    <name evidence="3" type="ORF">Csa_7G259350</name>
</gene>
<dbReference type="Gramene" id="KGN44335">
    <property type="protein sequence ID" value="KGN44335"/>
    <property type="gene ID" value="Csa_7G259350"/>
</dbReference>
<dbReference type="OrthoDB" id="1900495at2759"/>
<evidence type="ECO:0000259" key="2">
    <source>
        <dbReference type="Pfam" id="PF23324"/>
    </source>
</evidence>
<dbReference type="eggNOG" id="ENOG502RK6X">
    <property type="taxonomic scope" value="Eukaryota"/>
</dbReference>
<dbReference type="KEGG" id="csv:105436256"/>
<keyword evidence="4" id="KW-1185">Reference proteome</keyword>
<feature type="compositionally biased region" description="Polar residues" evidence="1">
    <location>
        <begin position="45"/>
        <end position="75"/>
    </location>
</feature>
<reference evidence="3 4" key="4">
    <citation type="journal article" date="2011" name="BMC Genomics">
        <title>RNA-Seq improves annotation of protein-coding genes in the cucumber genome.</title>
        <authorList>
            <person name="Li Z."/>
            <person name="Zhang Z."/>
            <person name="Yan P."/>
            <person name="Huang S."/>
            <person name="Fei Z."/>
            <person name="Lin K."/>
        </authorList>
    </citation>
    <scope>NUCLEOTIDE SEQUENCE [LARGE SCALE GENOMIC DNA]</scope>
    <source>
        <strain evidence="4">cv. 9930</strain>
    </source>
</reference>
<dbReference type="EMBL" id="CM002928">
    <property type="protein sequence ID" value="KGN44335.1"/>
    <property type="molecule type" value="Genomic_DNA"/>
</dbReference>
<dbReference type="PANTHER" id="PTHR34272:SF1">
    <property type="entry name" value="EXPRESSED PROTEIN"/>
    <property type="match status" value="1"/>
</dbReference>
<feature type="domain" description="DUF7086" evidence="2">
    <location>
        <begin position="93"/>
        <end position="226"/>
    </location>
</feature>
<dbReference type="InterPro" id="IPR055513">
    <property type="entry name" value="DUF7086"/>
</dbReference>
<dbReference type="OMA" id="WEDDRAT"/>
<evidence type="ECO:0000313" key="4">
    <source>
        <dbReference type="Proteomes" id="UP000029981"/>
    </source>
</evidence>
<reference evidence="3 4" key="3">
    <citation type="journal article" date="2010" name="BMC Genomics">
        <title>Transcriptome sequencing and comparative analysis of cucumber flowers with different sex types.</title>
        <authorList>
            <person name="Guo S."/>
            <person name="Zheng Y."/>
            <person name="Joung J.G."/>
            <person name="Liu S."/>
            <person name="Zhang Z."/>
            <person name="Crasta O.R."/>
            <person name="Sobral B.W."/>
            <person name="Xu Y."/>
            <person name="Huang S."/>
            <person name="Fei Z."/>
        </authorList>
    </citation>
    <scope>NUCLEOTIDE SEQUENCE [LARGE SCALE GENOMIC DNA]</scope>
    <source>
        <strain evidence="4">cv. 9930</strain>
    </source>
</reference>
<dbReference type="PANTHER" id="PTHR34272">
    <property type="entry name" value="EXPRESSED PROTEIN"/>
    <property type="match status" value="1"/>
</dbReference>
<reference evidence="3 4" key="2">
    <citation type="journal article" date="2009" name="PLoS ONE">
        <title>An integrated genetic and cytogenetic map of the cucumber genome.</title>
        <authorList>
            <person name="Ren Y."/>
            <person name="Zhang Z."/>
            <person name="Liu J."/>
            <person name="Staub J.E."/>
            <person name="Han Y."/>
            <person name="Cheng Z."/>
            <person name="Li X."/>
            <person name="Lu J."/>
            <person name="Miao H."/>
            <person name="Kang H."/>
            <person name="Xie B."/>
            <person name="Gu X."/>
            <person name="Wang X."/>
            <person name="Du Y."/>
            <person name="Jin W."/>
            <person name="Huang S."/>
        </authorList>
    </citation>
    <scope>NUCLEOTIDE SEQUENCE [LARGE SCALE GENOMIC DNA]</scope>
    <source>
        <strain evidence="4">cv. 9930</strain>
    </source>
</reference>
<dbReference type="Pfam" id="PF23324">
    <property type="entry name" value="DUF7086"/>
    <property type="match status" value="1"/>
</dbReference>
<feature type="region of interest" description="Disordered" evidence="1">
    <location>
        <begin position="23"/>
        <end position="82"/>
    </location>
</feature>
<proteinExistence type="predicted"/>
<reference evidence="3 4" key="1">
    <citation type="journal article" date="2009" name="Nat. Genet.">
        <title>The genome of the cucumber, Cucumis sativus L.</title>
        <authorList>
            <person name="Huang S."/>
            <person name="Li R."/>
            <person name="Zhang Z."/>
            <person name="Li L."/>
            <person name="Gu X."/>
            <person name="Fan W."/>
            <person name="Lucas W.J."/>
            <person name="Wang X."/>
            <person name="Xie B."/>
            <person name="Ni P."/>
            <person name="Ren Y."/>
            <person name="Zhu H."/>
            <person name="Li J."/>
            <person name="Lin K."/>
            <person name="Jin W."/>
            <person name="Fei Z."/>
            <person name="Li G."/>
            <person name="Staub J."/>
            <person name="Kilian A."/>
            <person name="van der Vossen E.A."/>
            <person name="Wu Y."/>
            <person name="Guo J."/>
            <person name="He J."/>
            <person name="Jia Z."/>
            <person name="Ren Y."/>
            <person name="Tian G."/>
            <person name="Lu Y."/>
            <person name="Ruan J."/>
            <person name="Qian W."/>
            <person name="Wang M."/>
            <person name="Huang Q."/>
            <person name="Li B."/>
            <person name="Xuan Z."/>
            <person name="Cao J."/>
            <person name="Asan"/>
            <person name="Wu Z."/>
            <person name="Zhang J."/>
            <person name="Cai Q."/>
            <person name="Bai Y."/>
            <person name="Zhao B."/>
            <person name="Han Y."/>
            <person name="Li Y."/>
            <person name="Li X."/>
            <person name="Wang S."/>
            <person name="Shi Q."/>
            <person name="Liu S."/>
            <person name="Cho W.K."/>
            <person name="Kim J.Y."/>
            <person name="Xu Y."/>
            <person name="Heller-Uszynska K."/>
            <person name="Miao H."/>
            <person name="Cheng Z."/>
            <person name="Zhang S."/>
            <person name="Wu J."/>
            <person name="Yang Y."/>
            <person name="Kang H."/>
            <person name="Li M."/>
            <person name="Liang H."/>
            <person name="Ren X."/>
            <person name="Shi Z."/>
            <person name="Wen M."/>
            <person name="Jian M."/>
            <person name="Yang H."/>
            <person name="Zhang G."/>
            <person name="Yang Z."/>
            <person name="Chen R."/>
            <person name="Liu S."/>
            <person name="Li J."/>
            <person name="Ma L."/>
            <person name="Liu H."/>
            <person name="Zhou Y."/>
            <person name="Zhao J."/>
            <person name="Fang X."/>
            <person name="Li G."/>
            <person name="Fang L."/>
            <person name="Li Y."/>
            <person name="Liu D."/>
            <person name="Zheng H."/>
            <person name="Zhang Y."/>
            <person name="Qin N."/>
            <person name="Li Z."/>
            <person name="Yang G."/>
            <person name="Yang S."/>
            <person name="Bolund L."/>
            <person name="Kristiansen K."/>
            <person name="Zheng H."/>
            <person name="Li S."/>
            <person name="Zhang X."/>
            <person name="Yang H."/>
            <person name="Wang J."/>
            <person name="Sun R."/>
            <person name="Zhang B."/>
            <person name="Jiang S."/>
            <person name="Wang J."/>
            <person name="Du Y."/>
            <person name="Li S."/>
        </authorList>
    </citation>
    <scope>NUCLEOTIDE SEQUENCE [LARGE SCALE GENOMIC DNA]</scope>
    <source>
        <strain evidence="4">cv. 9930</strain>
    </source>
</reference>
<evidence type="ECO:0000313" key="3">
    <source>
        <dbReference type="EMBL" id="KGN44335.1"/>
    </source>
</evidence>
<protein>
    <recommendedName>
        <fullName evidence="2">DUF7086 domain-containing protein</fullName>
    </recommendedName>
</protein>
<organism evidence="3 4">
    <name type="scientific">Cucumis sativus</name>
    <name type="common">Cucumber</name>
    <dbReference type="NCBI Taxonomy" id="3659"/>
    <lineage>
        <taxon>Eukaryota</taxon>
        <taxon>Viridiplantae</taxon>
        <taxon>Streptophyta</taxon>
        <taxon>Embryophyta</taxon>
        <taxon>Tracheophyta</taxon>
        <taxon>Spermatophyta</taxon>
        <taxon>Magnoliopsida</taxon>
        <taxon>eudicotyledons</taxon>
        <taxon>Gunneridae</taxon>
        <taxon>Pentapetalae</taxon>
        <taxon>rosids</taxon>
        <taxon>fabids</taxon>
        <taxon>Cucurbitales</taxon>
        <taxon>Cucurbitaceae</taxon>
        <taxon>Benincaseae</taxon>
        <taxon>Cucumis</taxon>
    </lineage>
</organism>
<dbReference type="STRING" id="3659.A0A0A0K3Q8"/>
<evidence type="ECO:0000256" key="1">
    <source>
        <dbReference type="SAM" id="MobiDB-lite"/>
    </source>
</evidence>